<name>A0A9X0CNR9_9CNID</name>
<gene>
    <name evidence="1" type="ORF">OS493_035927</name>
</gene>
<accession>A0A9X0CNR9</accession>
<protein>
    <submittedName>
        <fullName evidence="1">Uncharacterized protein</fullName>
    </submittedName>
</protein>
<dbReference type="Proteomes" id="UP001163046">
    <property type="component" value="Unassembled WGS sequence"/>
</dbReference>
<comment type="caution">
    <text evidence="1">The sequence shown here is derived from an EMBL/GenBank/DDBJ whole genome shotgun (WGS) entry which is preliminary data.</text>
</comment>
<evidence type="ECO:0000313" key="1">
    <source>
        <dbReference type="EMBL" id="KAJ7369851.1"/>
    </source>
</evidence>
<organism evidence="1 2">
    <name type="scientific">Desmophyllum pertusum</name>
    <dbReference type="NCBI Taxonomy" id="174260"/>
    <lineage>
        <taxon>Eukaryota</taxon>
        <taxon>Metazoa</taxon>
        <taxon>Cnidaria</taxon>
        <taxon>Anthozoa</taxon>
        <taxon>Hexacorallia</taxon>
        <taxon>Scleractinia</taxon>
        <taxon>Caryophylliina</taxon>
        <taxon>Caryophylliidae</taxon>
        <taxon>Desmophyllum</taxon>
    </lineage>
</organism>
<reference evidence="1" key="1">
    <citation type="submission" date="2023-01" db="EMBL/GenBank/DDBJ databases">
        <title>Genome assembly of the deep-sea coral Lophelia pertusa.</title>
        <authorList>
            <person name="Herrera S."/>
            <person name="Cordes E."/>
        </authorList>
    </citation>
    <scope>NUCLEOTIDE SEQUENCE</scope>
    <source>
        <strain evidence="1">USNM1676648</strain>
        <tissue evidence="1">Polyp</tissue>
    </source>
</reference>
<feature type="non-terminal residue" evidence="1">
    <location>
        <position position="1"/>
    </location>
</feature>
<evidence type="ECO:0000313" key="2">
    <source>
        <dbReference type="Proteomes" id="UP001163046"/>
    </source>
</evidence>
<proteinExistence type="predicted"/>
<dbReference type="AlphaFoldDB" id="A0A9X0CNR9"/>
<dbReference type="EMBL" id="MU826882">
    <property type="protein sequence ID" value="KAJ7369851.1"/>
    <property type="molecule type" value="Genomic_DNA"/>
</dbReference>
<sequence>ENGAKQNRERWRQEQMQIIFGYGPFQEQEYRLYDYVSNSLLEVQHIKEVDAAGNIIGGNPEEGSVVESFNLLHFYRNYSAHRDFIRFSPNVAVLYSNRNVNSPRFGEEVFQPQNQAPPWGMEILLVGKACQ</sequence>
<keyword evidence="2" id="KW-1185">Reference proteome</keyword>